<dbReference type="HOGENOM" id="CLU_001859_0_2_9"/>
<dbReference type="AlphaFoldDB" id="E7GDJ6"/>
<dbReference type="InterPro" id="IPR033132">
    <property type="entry name" value="GH_1_N_CS"/>
</dbReference>
<protein>
    <submittedName>
        <fullName evidence="5">Beta-glucosidase</fullName>
    </submittedName>
</protein>
<reference evidence="5 6" key="1">
    <citation type="submission" date="2010-12" db="EMBL/GenBank/DDBJ databases">
        <title>The Genome Sequence of Coprobacillus sp. strain 29_1.</title>
        <authorList>
            <consortium name="The Broad Institute Genome Sequencing Platform"/>
            <person name="Earl A."/>
            <person name="Ward D."/>
            <person name="Feldgarden M."/>
            <person name="Gevers D."/>
            <person name="Daigneault M."/>
            <person name="Sibley C.D."/>
            <person name="White A."/>
            <person name="Strauss J."/>
            <person name="Allen-Vercoe E."/>
            <person name="Young S.K."/>
            <person name="Zeng Q."/>
            <person name="Gargeya S."/>
            <person name="Fitzgerald M."/>
            <person name="Haas B."/>
            <person name="Abouelleil A."/>
            <person name="Alvarado L."/>
            <person name="Arachchi H.M."/>
            <person name="Berlin A."/>
            <person name="Brown A."/>
            <person name="Chapman S.B."/>
            <person name="Chen Z."/>
            <person name="Dunbar C."/>
            <person name="Freedman E."/>
            <person name="Gearin G."/>
            <person name="Gellesch M."/>
            <person name="Goldberg J."/>
            <person name="Griggs A."/>
            <person name="Gujja S."/>
            <person name="Heilman E."/>
            <person name="Heiman D."/>
            <person name="Howarth C."/>
            <person name="Larson L."/>
            <person name="Lui A."/>
            <person name="MacDonald P.J.P."/>
            <person name="Mehta T."/>
            <person name="Montmayeur A."/>
            <person name="Murphy C."/>
            <person name="Neiman D."/>
            <person name="Pearson M."/>
            <person name="Priest M."/>
            <person name="Roberts A."/>
            <person name="Saif S."/>
            <person name="Shea T."/>
            <person name="Shenoy N."/>
            <person name="Sisk P."/>
            <person name="Stolte C."/>
            <person name="Sykes S."/>
            <person name="White J."/>
            <person name="Yandava C."/>
            <person name="Nusbaum C."/>
            <person name="Birren B."/>
        </authorList>
    </citation>
    <scope>NUCLEOTIDE SEQUENCE [LARGE SCALE GENOMIC DNA]</scope>
    <source>
        <strain evidence="5 6">29_1</strain>
    </source>
</reference>
<dbReference type="Pfam" id="PF00232">
    <property type="entry name" value="Glyco_hydro_1"/>
    <property type="match status" value="1"/>
</dbReference>
<dbReference type="FunFam" id="3.20.20.80:FF:000004">
    <property type="entry name" value="Beta-glucosidase 6-phospho-beta-glucosidase"/>
    <property type="match status" value="1"/>
</dbReference>
<organism evidence="5 6">
    <name type="scientific">Coprobacillus cateniformis</name>
    <dbReference type="NCBI Taxonomy" id="100884"/>
    <lineage>
        <taxon>Bacteria</taxon>
        <taxon>Bacillati</taxon>
        <taxon>Bacillota</taxon>
        <taxon>Erysipelotrichia</taxon>
        <taxon>Erysipelotrichales</taxon>
        <taxon>Coprobacillaceae</taxon>
        <taxon>Coprobacillus</taxon>
    </lineage>
</organism>
<dbReference type="PANTHER" id="PTHR10353">
    <property type="entry name" value="GLYCOSYL HYDROLASE"/>
    <property type="match status" value="1"/>
</dbReference>
<keyword evidence="6" id="KW-1185">Reference proteome</keyword>
<proteinExistence type="inferred from homology"/>
<dbReference type="SUPFAM" id="SSF51445">
    <property type="entry name" value="(Trans)glycosidases"/>
    <property type="match status" value="1"/>
</dbReference>
<comment type="caution">
    <text evidence="5">The sequence shown here is derived from an EMBL/GenBank/DDBJ whole genome shotgun (WGS) entry which is preliminary data.</text>
</comment>
<dbReference type="RefSeq" id="WP_008789926.1">
    <property type="nucleotide sequence ID" value="NZ_AKCB01000001.1"/>
</dbReference>
<evidence type="ECO:0000256" key="4">
    <source>
        <dbReference type="RuleBase" id="RU003690"/>
    </source>
</evidence>
<dbReference type="InterPro" id="IPR017853">
    <property type="entry name" value="GH"/>
</dbReference>
<dbReference type="PRINTS" id="PR00131">
    <property type="entry name" value="GLHYDRLASE1"/>
</dbReference>
<dbReference type="PROSITE" id="PS00653">
    <property type="entry name" value="GLYCOSYL_HYDROL_F1_2"/>
    <property type="match status" value="1"/>
</dbReference>
<dbReference type="PANTHER" id="PTHR10353:SF122">
    <property type="entry name" value="6-PHOSPHO-BETA-GLUCOSIDASE ASCB-RELATED"/>
    <property type="match status" value="1"/>
</dbReference>
<dbReference type="OrthoDB" id="1638603at2"/>
<dbReference type="eggNOG" id="COG2723">
    <property type="taxonomic scope" value="Bacteria"/>
</dbReference>
<evidence type="ECO:0000256" key="2">
    <source>
        <dbReference type="ARBA" id="ARBA00022801"/>
    </source>
</evidence>
<evidence type="ECO:0000313" key="5">
    <source>
        <dbReference type="EMBL" id="EFW04047.1"/>
    </source>
</evidence>
<dbReference type="Proteomes" id="UP000003157">
    <property type="component" value="Unassembled WGS sequence"/>
</dbReference>
<dbReference type="EMBL" id="ADKX01000041">
    <property type="protein sequence ID" value="EFW04047.1"/>
    <property type="molecule type" value="Genomic_DNA"/>
</dbReference>
<sequence length="454" mass="52394">MKFPEGFLWGGAVTAHQSEGAYTEGGKSPAVCDLFPKPEHSDFKDGIDAYHRYDEDFALFEEMGFTSYRFSIDWSRVMPDGEHFSEEGMAFYDRFINSMIAHGMEPMCSLYHFEMPQVLMNEYNGFYSRIVVDKFITYANKMIERYGDRVKKWISFNEQNGIALEGHKIAYGAICPEGVNEESFINQLIHNSLYAHAKVVEKVHTIKDAIVLGMVIYIPHYAATCHPLDELAARKQMSKTNVFLDMFVYGEYSSYYWSQMVKNNTLPDIQEGDLEVMRKNTVDWLSFSYYMSATAKDGSSGVKAGGNLQVELNPYLKASEWGWTIDPIGIRIALRDLYEKYRMPIMVVENGFGMRDIFENGTVIDDERIYYMKDHIEQIGIAIEEGVDCRGYLMWGPIDILSSQGEMGKRYGMIYVNRDDKDLKDMKRYKKKSFNWYQKVIHTNAKDIEIGSVI</sequence>
<accession>E7GDJ6</accession>
<dbReference type="GO" id="GO:0016052">
    <property type="term" value="P:carbohydrate catabolic process"/>
    <property type="evidence" value="ECO:0007669"/>
    <property type="project" value="TreeGrafter"/>
</dbReference>
<dbReference type="STRING" id="100884.GCA_000269565_00502"/>
<evidence type="ECO:0000313" key="6">
    <source>
        <dbReference type="Proteomes" id="UP000003157"/>
    </source>
</evidence>
<dbReference type="InterPro" id="IPR001360">
    <property type="entry name" value="Glyco_hydro_1"/>
</dbReference>
<evidence type="ECO:0000256" key="1">
    <source>
        <dbReference type="ARBA" id="ARBA00010838"/>
    </source>
</evidence>
<dbReference type="Gene3D" id="3.20.20.80">
    <property type="entry name" value="Glycosidases"/>
    <property type="match status" value="1"/>
</dbReference>
<keyword evidence="3" id="KW-0326">Glycosidase</keyword>
<dbReference type="GeneID" id="78228409"/>
<evidence type="ECO:0000256" key="3">
    <source>
        <dbReference type="ARBA" id="ARBA00023295"/>
    </source>
</evidence>
<gene>
    <name evidence="5" type="ORF">HMPREF9488_02839</name>
</gene>
<keyword evidence="2" id="KW-0378">Hydrolase</keyword>
<name>E7GDJ6_9FIRM</name>
<dbReference type="GO" id="GO:0008422">
    <property type="term" value="F:beta-glucosidase activity"/>
    <property type="evidence" value="ECO:0007669"/>
    <property type="project" value="TreeGrafter"/>
</dbReference>
<dbReference type="GO" id="GO:0005829">
    <property type="term" value="C:cytosol"/>
    <property type="evidence" value="ECO:0007669"/>
    <property type="project" value="TreeGrafter"/>
</dbReference>
<comment type="similarity">
    <text evidence="1 4">Belongs to the glycosyl hydrolase 1 family.</text>
</comment>